<dbReference type="EMBL" id="NAFK01000157">
    <property type="protein sequence ID" value="OSJ29661.1"/>
    <property type="molecule type" value="Genomic_DNA"/>
</dbReference>
<keyword evidence="1" id="KW-1133">Transmembrane helix</keyword>
<dbReference type="Proteomes" id="UP000193884">
    <property type="component" value="Unassembled WGS sequence"/>
</dbReference>
<comment type="caution">
    <text evidence="3">The sequence shown here is derived from an EMBL/GenBank/DDBJ whole genome shotgun (WGS) entry which is preliminary data.</text>
</comment>
<dbReference type="RefSeq" id="WP_018455658.1">
    <property type="nucleotide sequence ID" value="NZ_JAFBBN010000001.1"/>
</dbReference>
<gene>
    <name evidence="4" type="ORF">BST63_14705</name>
    <name evidence="3" type="ORF">BSZ18_12840</name>
</gene>
<feature type="signal peptide" evidence="2">
    <location>
        <begin position="1"/>
        <end position="24"/>
    </location>
</feature>
<evidence type="ECO:0000313" key="3">
    <source>
        <dbReference type="EMBL" id="OSJ12415.1"/>
    </source>
</evidence>
<feature type="transmembrane region" description="Helical" evidence="1">
    <location>
        <begin position="40"/>
        <end position="59"/>
    </location>
</feature>
<organism evidence="3">
    <name type="scientific">Bradyrhizobium canariense</name>
    <dbReference type="NCBI Taxonomy" id="255045"/>
    <lineage>
        <taxon>Bacteria</taxon>
        <taxon>Pseudomonadati</taxon>
        <taxon>Pseudomonadota</taxon>
        <taxon>Alphaproteobacteria</taxon>
        <taxon>Hyphomicrobiales</taxon>
        <taxon>Nitrobacteraceae</taxon>
        <taxon>Bradyrhizobium</taxon>
    </lineage>
</organism>
<evidence type="ECO:0000256" key="1">
    <source>
        <dbReference type="SAM" id="Phobius"/>
    </source>
</evidence>
<protein>
    <recommendedName>
        <fullName evidence="6">Sulfur globule protein</fullName>
    </recommendedName>
</protein>
<proteinExistence type="predicted"/>
<evidence type="ECO:0008006" key="6">
    <source>
        <dbReference type="Google" id="ProtNLM"/>
    </source>
</evidence>
<evidence type="ECO:0000313" key="4">
    <source>
        <dbReference type="EMBL" id="OSJ29661.1"/>
    </source>
</evidence>
<dbReference type="AlphaFoldDB" id="A0A1X3GJM7"/>
<feature type="chain" id="PRO_5011183121" description="Sulfur globule protein" evidence="2">
    <location>
        <begin position="25"/>
        <end position="96"/>
    </location>
</feature>
<keyword evidence="2" id="KW-0732">Signal</keyword>
<keyword evidence="1" id="KW-0472">Membrane</keyword>
<accession>A0A1X3GJM7</accession>
<evidence type="ECO:0000313" key="5">
    <source>
        <dbReference type="Proteomes" id="UP000193884"/>
    </source>
</evidence>
<name>A0A1X3GJM7_9BRAD</name>
<dbReference type="Proteomes" id="UP000193553">
    <property type="component" value="Unassembled WGS sequence"/>
</dbReference>
<evidence type="ECO:0000256" key="2">
    <source>
        <dbReference type="SAM" id="SignalP"/>
    </source>
</evidence>
<keyword evidence="5" id="KW-1185">Reference proteome</keyword>
<dbReference type="EMBL" id="NAFI01000166">
    <property type="protein sequence ID" value="OSJ12415.1"/>
    <property type="molecule type" value="Genomic_DNA"/>
</dbReference>
<keyword evidence="1" id="KW-0812">Transmembrane</keyword>
<sequence>MKKLALVLTMISALFVAAASPAEAHGWRGGWHGHWGGPGIGFGLVAGALAAGLAADAYYGPRFYGPPYGYYGPRVVRRAYYVPYAYAPPPYWDPWW</sequence>
<reference evidence="3 5" key="1">
    <citation type="submission" date="2017-03" db="EMBL/GenBank/DDBJ databases">
        <title>Whole genome sequences of fourteen strains of Bradyrhizobium canariense and one strain of Bradyrhizobium japonicum isolated from Lupinus (Papilionoideae: Genisteae) species in Algeria.</title>
        <authorList>
            <person name="Crovadore J."/>
            <person name="Chekireb D."/>
            <person name="Brachmann A."/>
            <person name="Chablais R."/>
            <person name="Cochard B."/>
            <person name="Lefort F."/>
        </authorList>
    </citation>
    <scope>NUCLEOTIDE SEQUENCE [LARGE SCALE GENOMIC DNA]</scope>
    <source>
        <strain evidence="3">UBMA195</strain>
        <strain evidence="4 5">UBMAN05</strain>
    </source>
</reference>